<dbReference type="InterPro" id="IPR018247">
    <property type="entry name" value="EF_Hand_1_Ca_BS"/>
</dbReference>
<accession>A0A1V4KDI0</accession>
<proteinExistence type="predicted"/>
<dbReference type="PROSITE" id="PS50222">
    <property type="entry name" value="EF_HAND_2"/>
    <property type="match status" value="1"/>
</dbReference>
<evidence type="ECO:0000259" key="4">
    <source>
        <dbReference type="PROSITE" id="PS50222"/>
    </source>
</evidence>
<dbReference type="PROSITE" id="PS00018">
    <property type="entry name" value="EF_HAND_1"/>
    <property type="match status" value="1"/>
</dbReference>
<dbReference type="InterPro" id="IPR002048">
    <property type="entry name" value="EF_hand_dom"/>
</dbReference>
<feature type="region of interest" description="Disordered" evidence="3">
    <location>
        <begin position="1"/>
        <end position="48"/>
    </location>
</feature>
<dbReference type="GO" id="GO:0005509">
    <property type="term" value="F:calcium ion binding"/>
    <property type="evidence" value="ECO:0007669"/>
    <property type="project" value="InterPro"/>
</dbReference>
<name>A0A1V4KDI0_PATFA</name>
<dbReference type="InterPro" id="IPR011992">
    <property type="entry name" value="EF-hand-dom_pair"/>
</dbReference>
<sequence length="143" mass="14893">MGVGVSLPDAWVPPTKRGWGALPDALVPPRGGGGSLPDAWVPPERLGPPAEQRAAAEAARADEAFAELDSDGDGQVTVAELRLRPELDTDGDGAVSEDEAQALMGDTTPLDAAAFRDRLWATLRERYRPQVGFGGPLALGGVP</sequence>
<keyword evidence="6" id="KW-1185">Reference proteome</keyword>
<evidence type="ECO:0000256" key="2">
    <source>
        <dbReference type="ARBA" id="ARBA00022837"/>
    </source>
</evidence>
<comment type="caution">
    <text evidence="5">The sequence shown here is derived from an EMBL/GenBank/DDBJ whole genome shotgun (WGS) entry which is preliminary data.</text>
</comment>
<reference evidence="5 6" key="1">
    <citation type="submission" date="2016-02" db="EMBL/GenBank/DDBJ databases">
        <title>Band-tailed pigeon sequencing and assembly.</title>
        <authorList>
            <person name="Soares A.E."/>
            <person name="Novak B.J."/>
            <person name="Rice E.S."/>
            <person name="O'Connell B."/>
            <person name="Chang D."/>
            <person name="Weber S."/>
            <person name="Shapiro B."/>
        </authorList>
    </citation>
    <scope>NUCLEOTIDE SEQUENCE [LARGE SCALE GENOMIC DNA]</scope>
    <source>
        <strain evidence="5">BTP2013</strain>
        <tissue evidence="5">Blood</tissue>
    </source>
</reference>
<dbReference type="Pfam" id="PF13202">
    <property type="entry name" value="EF-hand_5"/>
    <property type="match status" value="2"/>
</dbReference>
<dbReference type="SUPFAM" id="SSF47473">
    <property type="entry name" value="EF-hand"/>
    <property type="match status" value="1"/>
</dbReference>
<dbReference type="OrthoDB" id="28322at2759"/>
<keyword evidence="2" id="KW-0106">Calcium</keyword>
<dbReference type="STRING" id="372326.A0A1V4KDI0"/>
<evidence type="ECO:0000313" key="6">
    <source>
        <dbReference type="Proteomes" id="UP000190648"/>
    </source>
</evidence>
<protein>
    <recommendedName>
        <fullName evidence="4">EF-hand domain-containing protein</fullName>
    </recommendedName>
</protein>
<keyword evidence="1" id="KW-0479">Metal-binding</keyword>
<feature type="domain" description="EF-hand" evidence="4">
    <location>
        <begin position="56"/>
        <end position="91"/>
    </location>
</feature>
<gene>
    <name evidence="5" type="ORF">AV530_008434</name>
</gene>
<dbReference type="Proteomes" id="UP000190648">
    <property type="component" value="Unassembled WGS sequence"/>
</dbReference>
<evidence type="ECO:0000256" key="3">
    <source>
        <dbReference type="SAM" id="MobiDB-lite"/>
    </source>
</evidence>
<dbReference type="AlphaFoldDB" id="A0A1V4KDI0"/>
<organism evidence="5 6">
    <name type="scientific">Patagioenas fasciata monilis</name>
    <dbReference type="NCBI Taxonomy" id="372326"/>
    <lineage>
        <taxon>Eukaryota</taxon>
        <taxon>Metazoa</taxon>
        <taxon>Chordata</taxon>
        <taxon>Craniata</taxon>
        <taxon>Vertebrata</taxon>
        <taxon>Euteleostomi</taxon>
        <taxon>Archelosauria</taxon>
        <taxon>Archosauria</taxon>
        <taxon>Dinosauria</taxon>
        <taxon>Saurischia</taxon>
        <taxon>Theropoda</taxon>
        <taxon>Coelurosauria</taxon>
        <taxon>Aves</taxon>
        <taxon>Neognathae</taxon>
        <taxon>Neoaves</taxon>
        <taxon>Columbimorphae</taxon>
        <taxon>Columbiformes</taxon>
        <taxon>Columbidae</taxon>
        <taxon>Patagioenas</taxon>
    </lineage>
</organism>
<evidence type="ECO:0000313" key="5">
    <source>
        <dbReference type="EMBL" id="OPJ82445.1"/>
    </source>
</evidence>
<dbReference type="Gene3D" id="1.10.238.10">
    <property type="entry name" value="EF-hand"/>
    <property type="match status" value="1"/>
</dbReference>
<evidence type="ECO:0000256" key="1">
    <source>
        <dbReference type="ARBA" id="ARBA00022723"/>
    </source>
</evidence>
<dbReference type="EMBL" id="LSYS01003625">
    <property type="protein sequence ID" value="OPJ82445.1"/>
    <property type="molecule type" value="Genomic_DNA"/>
</dbReference>